<comment type="catalytic activity">
    <reaction evidence="1">
        <text>[eIF5A protein]-L-lysine + spermidine = [eIF5A protein]-deoxyhypusine + propane-1,3-diamine</text>
        <dbReference type="Rhea" id="RHEA:33299"/>
        <dbReference type="Rhea" id="RHEA-COMP:10143"/>
        <dbReference type="Rhea" id="RHEA-COMP:10144"/>
        <dbReference type="ChEBI" id="CHEBI:29969"/>
        <dbReference type="ChEBI" id="CHEBI:57484"/>
        <dbReference type="ChEBI" id="CHEBI:57834"/>
        <dbReference type="ChEBI" id="CHEBI:82657"/>
        <dbReference type="EC" id="2.5.1.46"/>
    </reaction>
</comment>
<comment type="function">
    <text evidence="2">Catalyzes the NAD-dependent oxidative cleavage of spermidine and the subsequent transfer of the butylamine moiety of spermidine to the epsilon-amino group of a specific lysine residue of the eIF-5A precursor protein to form the intermediate deoxyhypusine residue.</text>
</comment>
<dbReference type="GO" id="GO:0034038">
    <property type="term" value="F:deoxyhypusine synthase activity"/>
    <property type="evidence" value="ECO:0007669"/>
    <property type="project" value="UniProtKB-EC"/>
</dbReference>
<dbReference type="InterPro" id="IPR029035">
    <property type="entry name" value="DHS-like_NAD/FAD-binding_dom"/>
</dbReference>
<dbReference type="EMBL" id="KK365131">
    <property type="protein sequence ID" value="KCZ82198.1"/>
    <property type="molecule type" value="Genomic_DNA"/>
</dbReference>
<dbReference type="VEuPathDB" id="MicrosporidiaDB:H312_00221"/>
<dbReference type="Proteomes" id="UP000030655">
    <property type="component" value="Unassembled WGS sequence"/>
</dbReference>
<reference evidence="8" key="1">
    <citation type="submission" date="2013-02" db="EMBL/GenBank/DDBJ databases">
        <authorList>
            <consortium name="The Broad Institute Genome Sequencing Platform"/>
            <person name="Cuomo C."/>
            <person name="Becnel J."/>
            <person name="Sanscrainte N."/>
            <person name="Walker B."/>
            <person name="Young S.K."/>
            <person name="Zeng Q."/>
            <person name="Gargeya S."/>
            <person name="Fitzgerald M."/>
            <person name="Haas B."/>
            <person name="Abouelleil A."/>
            <person name="Alvarado L."/>
            <person name="Arachchi H.M."/>
            <person name="Berlin A.M."/>
            <person name="Chapman S.B."/>
            <person name="Dewar J."/>
            <person name="Goldberg J."/>
            <person name="Griggs A."/>
            <person name="Gujja S."/>
            <person name="Hansen M."/>
            <person name="Howarth C."/>
            <person name="Imamovic A."/>
            <person name="Larimer J."/>
            <person name="McCowan C."/>
            <person name="Murphy C."/>
            <person name="Neiman D."/>
            <person name="Pearson M."/>
            <person name="Priest M."/>
            <person name="Roberts A."/>
            <person name="Saif S."/>
            <person name="Shea T."/>
            <person name="Sisk P."/>
            <person name="Sykes S."/>
            <person name="Wortman J."/>
            <person name="Nusbaum C."/>
            <person name="Birren B."/>
        </authorList>
    </citation>
    <scope>NUCLEOTIDE SEQUENCE [LARGE SCALE GENOMIC DNA]</scope>
    <source>
        <strain evidence="8">PRA339</strain>
    </source>
</reference>
<dbReference type="FunFam" id="3.40.910.10:FF:000010">
    <property type="entry name" value="Deoxyhypusine synthase"/>
    <property type="match status" value="1"/>
</dbReference>
<protein>
    <recommendedName>
        <fullName evidence="5">deoxyhypusine synthase</fullName>
        <ecNumber evidence="5">2.5.1.46</ecNumber>
    </recommendedName>
</protein>
<evidence type="ECO:0000256" key="3">
    <source>
        <dbReference type="ARBA" id="ARBA00005041"/>
    </source>
</evidence>
<dbReference type="OrthoDB" id="294378at2759"/>
<dbReference type="Gene3D" id="3.40.910.10">
    <property type="entry name" value="Deoxyhypusine synthase"/>
    <property type="match status" value="1"/>
</dbReference>
<dbReference type="PANTHER" id="PTHR11703:SF0">
    <property type="entry name" value="DEOXYHYPUSINE SYNTHASE"/>
    <property type="match status" value="1"/>
</dbReference>
<accession>A0A059F4J2</accession>
<dbReference type="SUPFAM" id="SSF52467">
    <property type="entry name" value="DHS-like NAD/FAD-binding domain"/>
    <property type="match status" value="1"/>
</dbReference>
<keyword evidence="8" id="KW-1185">Reference proteome</keyword>
<keyword evidence="6" id="KW-0520">NAD</keyword>
<dbReference type="AlphaFoldDB" id="A0A059F4J2"/>
<dbReference type="STRING" id="1288291.A0A059F4J2"/>
<evidence type="ECO:0000313" key="8">
    <source>
        <dbReference type="Proteomes" id="UP000030655"/>
    </source>
</evidence>
<comment type="similarity">
    <text evidence="4">Belongs to the deoxyhypusine synthase family.</text>
</comment>
<comment type="pathway">
    <text evidence="3">Protein modification; eIF5A hypusination.</text>
</comment>
<evidence type="ECO:0000313" key="7">
    <source>
        <dbReference type="EMBL" id="KCZ82198.1"/>
    </source>
</evidence>
<evidence type="ECO:0000256" key="1">
    <source>
        <dbReference type="ARBA" id="ARBA00000952"/>
    </source>
</evidence>
<evidence type="ECO:0000256" key="4">
    <source>
        <dbReference type="ARBA" id="ARBA00009892"/>
    </source>
</evidence>
<dbReference type="GO" id="GO:0005737">
    <property type="term" value="C:cytoplasm"/>
    <property type="evidence" value="ECO:0007669"/>
    <property type="project" value="TreeGrafter"/>
</dbReference>
<proteinExistence type="inferred from homology"/>
<reference evidence="7 8" key="2">
    <citation type="submission" date="2014-03" db="EMBL/GenBank/DDBJ databases">
        <title>The Genome Sequence of Anncaliia algerae insect isolate PRA339.</title>
        <authorList>
            <consortium name="The Broad Institute Genome Sequencing Platform"/>
            <consortium name="The Broad Institute Genome Sequencing Center for Infectious Disease"/>
            <person name="Cuomo C."/>
            <person name="Becnel J."/>
            <person name="Sanscrainte N."/>
            <person name="Walker B."/>
            <person name="Young S.K."/>
            <person name="Zeng Q."/>
            <person name="Gargeya S."/>
            <person name="Fitzgerald M."/>
            <person name="Haas B."/>
            <person name="Abouelleil A."/>
            <person name="Alvarado L."/>
            <person name="Arachchi H.M."/>
            <person name="Berlin A.M."/>
            <person name="Chapman S.B."/>
            <person name="Dewar J."/>
            <person name="Goldberg J."/>
            <person name="Griggs A."/>
            <person name="Gujja S."/>
            <person name="Hansen M."/>
            <person name="Howarth C."/>
            <person name="Imamovic A."/>
            <person name="Larimer J."/>
            <person name="McCowan C."/>
            <person name="Murphy C."/>
            <person name="Neiman D."/>
            <person name="Pearson M."/>
            <person name="Priest M."/>
            <person name="Roberts A."/>
            <person name="Saif S."/>
            <person name="Shea T."/>
            <person name="Sisk P."/>
            <person name="Sykes S."/>
            <person name="Wortman J."/>
            <person name="Nusbaum C."/>
            <person name="Birren B."/>
        </authorList>
    </citation>
    <scope>NUCLEOTIDE SEQUENCE [LARGE SCALE GENOMIC DNA]</scope>
    <source>
        <strain evidence="7 8">PRA339</strain>
    </source>
</reference>
<dbReference type="HOGENOM" id="CLU_039781_0_0_1"/>
<dbReference type="InterPro" id="IPR036982">
    <property type="entry name" value="Deoxyhypusine_synthase_sf"/>
</dbReference>
<name>A0A059F4J2_9MICR</name>
<evidence type="ECO:0000256" key="2">
    <source>
        <dbReference type="ARBA" id="ARBA00002823"/>
    </source>
</evidence>
<evidence type="ECO:0000256" key="6">
    <source>
        <dbReference type="ARBA" id="ARBA00023027"/>
    </source>
</evidence>
<dbReference type="InterPro" id="IPR002773">
    <property type="entry name" value="Deoxyhypusine_synthase"/>
</dbReference>
<dbReference type="NCBIfam" id="TIGR00321">
    <property type="entry name" value="dhys"/>
    <property type="match status" value="1"/>
</dbReference>
<evidence type="ECO:0000256" key="5">
    <source>
        <dbReference type="ARBA" id="ARBA00012683"/>
    </source>
</evidence>
<dbReference type="EC" id="2.5.1.46" evidence="5"/>
<organism evidence="7 8">
    <name type="scientific">Anncaliia algerae PRA339</name>
    <dbReference type="NCBI Taxonomy" id="1288291"/>
    <lineage>
        <taxon>Eukaryota</taxon>
        <taxon>Fungi</taxon>
        <taxon>Fungi incertae sedis</taxon>
        <taxon>Microsporidia</taxon>
        <taxon>Tubulinosematoidea</taxon>
        <taxon>Tubulinosematidae</taxon>
        <taxon>Anncaliia</taxon>
    </lineage>
</organism>
<sequence length="331" mass="36960">MSDCKKNAESLAAQTKNDLKFETKIRGLNMEEDITIEKLINSFRTTGLQATNIYLAIEEIDRMKKSKIFFGCTSNMISCGVREIICHLAKYKLIDVFVTTGGGIEEDLMKTMFDHKLASFDLKGKDLRENGCNRIGNLVIQNESYFRFEKWFNLFLDDLLVGYTQENPLIITPSIFIKKMGEKINNEESILYWAAKNNISVYSPALIDGSIGDMLTFYNNRAALKLDIVEDSYRMNKEAMFEKNTGAIVLGGGLIKHHVLNANLFKDGLNHCVLINTANDFDGSDAGANIEEAISWGKVSADNKAVKVSGDASVIFPLVALGSFLKGKTRE</sequence>
<dbReference type="PANTHER" id="PTHR11703">
    <property type="entry name" value="DEOXYHYPUSINE SYNTHASE"/>
    <property type="match status" value="1"/>
</dbReference>
<dbReference type="Pfam" id="PF01916">
    <property type="entry name" value="DS"/>
    <property type="match status" value="1"/>
</dbReference>
<gene>
    <name evidence="7" type="ORF">H312_00221</name>
</gene>